<dbReference type="EMBL" id="MN739125">
    <property type="protein sequence ID" value="QHS90089.1"/>
    <property type="molecule type" value="Genomic_DNA"/>
</dbReference>
<sequence>MSSSDALKPASSFSDRKAGVWAALTSFFLMWSFLYIVLIVFRPSWVCIARDVTLDTLSVGPKEALAIDQGRAFVVALIITLIVMLIVWLVVATAGASKSS</sequence>
<accession>A0A6C0BES5</accession>
<organism evidence="2">
    <name type="scientific">viral metagenome</name>
    <dbReference type="NCBI Taxonomy" id="1070528"/>
    <lineage>
        <taxon>unclassified sequences</taxon>
        <taxon>metagenomes</taxon>
        <taxon>organismal metagenomes</taxon>
    </lineage>
</organism>
<feature type="transmembrane region" description="Helical" evidence="1">
    <location>
        <begin position="20"/>
        <end position="41"/>
    </location>
</feature>
<keyword evidence="1" id="KW-1133">Transmembrane helix</keyword>
<evidence type="ECO:0000313" key="2">
    <source>
        <dbReference type="EMBL" id="QHS90089.1"/>
    </source>
</evidence>
<keyword evidence="1" id="KW-0812">Transmembrane</keyword>
<proteinExistence type="predicted"/>
<feature type="transmembrane region" description="Helical" evidence="1">
    <location>
        <begin position="72"/>
        <end position="96"/>
    </location>
</feature>
<protein>
    <submittedName>
        <fullName evidence="2">Uncharacterized protein</fullName>
    </submittedName>
</protein>
<dbReference type="AlphaFoldDB" id="A0A6C0BES5"/>
<keyword evidence="1" id="KW-0472">Membrane</keyword>
<evidence type="ECO:0000256" key="1">
    <source>
        <dbReference type="SAM" id="Phobius"/>
    </source>
</evidence>
<reference evidence="2" key="1">
    <citation type="journal article" date="2020" name="Nature">
        <title>Giant virus diversity and host interactions through global metagenomics.</title>
        <authorList>
            <person name="Schulz F."/>
            <person name="Roux S."/>
            <person name="Paez-Espino D."/>
            <person name="Jungbluth S."/>
            <person name="Walsh D.A."/>
            <person name="Denef V.J."/>
            <person name="McMahon K.D."/>
            <person name="Konstantinidis K.T."/>
            <person name="Eloe-Fadrosh E.A."/>
            <person name="Kyrpides N.C."/>
            <person name="Woyke T."/>
        </authorList>
    </citation>
    <scope>NUCLEOTIDE SEQUENCE</scope>
    <source>
        <strain evidence="2">GVMAG-M-3300010160-4</strain>
    </source>
</reference>
<name>A0A6C0BES5_9ZZZZ</name>